<feature type="active site" description="O-(5'-phospho-DNA)-tyrosine intermediate" evidence="7">
    <location>
        <position position="175"/>
    </location>
</feature>
<dbReference type="SUPFAM" id="SSF101904">
    <property type="entry name" value="GyrA/ParC C-terminal domain-like"/>
    <property type="match status" value="1"/>
</dbReference>
<dbReference type="GO" id="GO:0006265">
    <property type="term" value="P:DNA topological change"/>
    <property type="evidence" value="ECO:0007669"/>
    <property type="project" value="UniProtKB-UniRule"/>
</dbReference>
<keyword evidence="4 7" id="KW-0799">Topoisomerase</keyword>
<dbReference type="Gene3D" id="2.120.10.90">
    <property type="entry name" value="DNA gyrase/topoisomerase IV, subunit A, C-terminal"/>
    <property type="match status" value="1"/>
</dbReference>
<evidence type="ECO:0000256" key="5">
    <source>
        <dbReference type="ARBA" id="ARBA00023125"/>
    </source>
</evidence>
<feature type="domain" description="Topo IIA-type catalytic" evidence="10">
    <location>
        <begin position="88"/>
        <end position="555"/>
    </location>
</feature>
<dbReference type="InterPro" id="IPR035516">
    <property type="entry name" value="Gyrase/topoIV_suA_C"/>
</dbReference>
<dbReference type="InterPro" id="IPR006691">
    <property type="entry name" value="GyrA/parC_rep"/>
</dbReference>
<dbReference type="Proteomes" id="UP000070572">
    <property type="component" value="Unassembled WGS sequence"/>
</dbReference>
<evidence type="ECO:0000256" key="6">
    <source>
        <dbReference type="ARBA" id="ARBA00023235"/>
    </source>
</evidence>
<evidence type="ECO:0000256" key="2">
    <source>
        <dbReference type="ARBA" id="ARBA00008263"/>
    </source>
</evidence>
<evidence type="ECO:0000313" key="12">
    <source>
        <dbReference type="Proteomes" id="UP000070572"/>
    </source>
</evidence>
<dbReference type="GO" id="GO:0003677">
    <property type="term" value="F:DNA binding"/>
    <property type="evidence" value="ECO:0007669"/>
    <property type="project" value="UniProtKB-UniRule"/>
</dbReference>
<reference evidence="11 12" key="1">
    <citation type="submission" date="2016-01" db="EMBL/GenBank/DDBJ databases">
        <authorList>
            <person name="Mitreva M."/>
            <person name="Pepin K.H."/>
            <person name="Mihindukulasuriya K.A."/>
            <person name="Fulton R."/>
            <person name="Fronick C."/>
            <person name="O'Laughlin M."/>
            <person name="Miner T."/>
            <person name="Herter B."/>
            <person name="Rosa B.A."/>
            <person name="Cordes M."/>
            <person name="Tomlinson C."/>
            <person name="Wollam A."/>
            <person name="Palsikar V.B."/>
            <person name="Mardis E.R."/>
            <person name="Wilson R.K."/>
        </authorList>
    </citation>
    <scope>NUCLEOTIDE SEQUENCE [LARGE SCALE GENOMIC DNA]</scope>
    <source>
        <strain evidence="11 12">DNF00696</strain>
    </source>
</reference>
<gene>
    <name evidence="11" type="ORF">HMPREF1862_01217</name>
</gene>
<evidence type="ECO:0000313" key="11">
    <source>
        <dbReference type="EMBL" id="KXB80534.1"/>
    </source>
</evidence>
<dbReference type="Pfam" id="PF00521">
    <property type="entry name" value="DNA_topoisoIV"/>
    <property type="match status" value="1"/>
</dbReference>
<evidence type="ECO:0000256" key="1">
    <source>
        <dbReference type="ARBA" id="ARBA00000185"/>
    </source>
</evidence>
<evidence type="ECO:0000256" key="9">
    <source>
        <dbReference type="SAM" id="MobiDB-lite"/>
    </source>
</evidence>
<feature type="region of interest" description="Disordered" evidence="9">
    <location>
        <begin position="825"/>
        <end position="848"/>
    </location>
</feature>
<proteinExistence type="inferred from homology"/>
<comment type="caution">
    <text evidence="11">The sequence shown here is derived from an EMBL/GenBank/DDBJ whole genome shotgun (WGS) entry which is preliminary data.</text>
</comment>
<evidence type="ECO:0000259" key="10">
    <source>
        <dbReference type="PROSITE" id="PS52040"/>
    </source>
</evidence>
<dbReference type="PANTHER" id="PTHR43493:SF5">
    <property type="entry name" value="DNA GYRASE SUBUNIT A, CHLOROPLASTIC_MITOCHONDRIAL"/>
    <property type="match status" value="1"/>
</dbReference>
<keyword evidence="6 7" id="KW-0413">Isomerase</keyword>
<feature type="region of interest" description="Disordered" evidence="9">
    <location>
        <begin position="1"/>
        <end position="59"/>
    </location>
</feature>
<keyword evidence="8" id="KW-0175">Coiled coil</keyword>
<dbReference type="InterPro" id="IPR013758">
    <property type="entry name" value="Topo_IIA_A/C_ab"/>
</dbReference>
<dbReference type="PANTHER" id="PTHR43493">
    <property type="entry name" value="DNA GYRASE/TOPOISOMERASE SUBUNIT A"/>
    <property type="match status" value="1"/>
</dbReference>
<dbReference type="SUPFAM" id="SSF56719">
    <property type="entry name" value="Type II DNA topoisomerase"/>
    <property type="match status" value="1"/>
</dbReference>
<comment type="catalytic activity">
    <reaction evidence="1 7">
        <text>ATP-dependent breakage, passage and rejoining of double-stranded DNA.</text>
        <dbReference type="EC" id="5.6.2.2"/>
    </reaction>
</comment>
<dbReference type="GO" id="GO:0005737">
    <property type="term" value="C:cytoplasm"/>
    <property type="evidence" value="ECO:0007669"/>
    <property type="project" value="TreeGrafter"/>
</dbReference>
<keyword evidence="5 7" id="KW-0238">DNA-binding</keyword>
<dbReference type="Gene3D" id="3.30.1360.40">
    <property type="match status" value="1"/>
</dbReference>
<dbReference type="AlphaFoldDB" id="A0AB34WYX4"/>
<dbReference type="GO" id="GO:0009330">
    <property type="term" value="C:DNA topoisomerase type II (double strand cut, ATP-hydrolyzing) complex"/>
    <property type="evidence" value="ECO:0007669"/>
    <property type="project" value="TreeGrafter"/>
</dbReference>
<dbReference type="Gene3D" id="1.10.268.10">
    <property type="entry name" value="Topoisomerase, domain 3"/>
    <property type="match status" value="1"/>
</dbReference>
<sequence>MSEKSNEPRQPDLFSAALPAADALDQPDLKEKRVSSPSKAVATRPPRKKATPSSPEPVAEKITHIDVSEEMRTSFLEYAYSVIYARALPDARDGLKPVQRRIVYMMSEMGLWPNKGHVKSSRVVGEVMGKLHPHGDSAIYDAIVRLAQDFNLRMPLVDGHGNFGSLDDGPAAARYTEVRMAPTAQDMVSNLDEDVVDFVPNYDNQFMQPAVLPAAFPNLLVNGANGIAVGMATYIAPHNLGETVAGAIHLLENPEATTEDLMRFIPGPDLPGGGIIVGLDGIRQAYETGRGIFRTRAKTSIERVSARKMGIVVTELPYMVGPEKVIEKIKDGVQKGRLKGISAVTNLTDREHDLRLVIEVKSGFNPEAVRASLFKHTPMEDSFGINAVALVDGQPRTLGLKEMLQVFLDHRMEIVMRRSQYRLRKRQERLHLVRGLLIAVLDIDDVIQIIRASEDSAQAKSRLIEAFDLDEVQAEHILSLQLRRLTKFSRLELEAERDRLTAEIAELEALIASREKRQELVASELREVAQKRSDPRRTVLLEEEGAAQLTADQDTPLEIPDEPATVVLGASGLVARFPGHEALSTDQGREPWDTIISTALTTARSQVGAVTSQGTLYKLAALEVPALVRSAAAPSLRGTPPISRLLNLEDGEEVVGLVPLDEDGPTWWAATAGGVIKRIRPQVLATQDSYSIITLDSGDQVVAAGSGSDEGAFVLISAAAQLLRTPADKVRPQGRTGQGISGMKLSEGDQVIAAALVSVDALESSLVVTVAGIATSEPGSGQTSAKVTPLLQYPQKGRAGQGVRCQRFLKGESRLALAAITATPPRALSKDGSPLSLPEQTDKRDASGSGLKRQIYFLG</sequence>
<dbReference type="Gene3D" id="3.90.199.10">
    <property type="entry name" value="Topoisomerase II, domain 5"/>
    <property type="match status" value="1"/>
</dbReference>
<protein>
    <recommendedName>
        <fullName evidence="3">DNA topoisomerase (ATP-hydrolyzing)</fullName>
        <ecNumber evidence="3">5.6.2.2</ecNumber>
    </recommendedName>
</protein>
<evidence type="ECO:0000256" key="3">
    <source>
        <dbReference type="ARBA" id="ARBA00012895"/>
    </source>
</evidence>
<dbReference type="InterPro" id="IPR050220">
    <property type="entry name" value="Type_II_DNA_Topoisomerases"/>
</dbReference>
<dbReference type="InterPro" id="IPR002205">
    <property type="entry name" value="Topo_IIA_dom_A"/>
</dbReference>
<evidence type="ECO:0000256" key="8">
    <source>
        <dbReference type="SAM" id="Coils"/>
    </source>
</evidence>
<name>A0AB34WYX4_9ACTO</name>
<feature type="coiled-coil region" evidence="8">
    <location>
        <begin position="490"/>
        <end position="517"/>
    </location>
</feature>
<dbReference type="EC" id="5.6.2.2" evidence="3"/>
<evidence type="ECO:0000256" key="7">
    <source>
        <dbReference type="PROSITE-ProRule" id="PRU01384"/>
    </source>
</evidence>
<dbReference type="InterPro" id="IPR013760">
    <property type="entry name" value="Topo_IIA-like_dom_sf"/>
</dbReference>
<dbReference type="NCBIfam" id="NF004044">
    <property type="entry name" value="PRK05561.1"/>
    <property type="match status" value="1"/>
</dbReference>
<feature type="compositionally biased region" description="Low complexity" evidence="9">
    <location>
        <begin position="11"/>
        <end position="26"/>
    </location>
</feature>
<evidence type="ECO:0000256" key="4">
    <source>
        <dbReference type="ARBA" id="ARBA00023029"/>
    </source>
</evidence>
<dbReference type="EMBL" id="LSDN01000015">
    <property type="protein sequence ID" value="KXB80534.1"/>
    <property type="molecule type" value="Genomic_DNA"/>
</dbReference>
<dbReference type="Pfam" id="PF03989">
    <property type="entry name" value="DNA_gyraseA_C"/>
    <property type="match status" value="2"/>
</dbReference>
<dbReference type="PROSITE" id="PS52040">
    <property type="entry name" value="TOPO_IIA"/>
    <property type="match status" value="1"/>
</dbReference>
<dbReference type="InterPro" id="IPR013757">
    <property type="entry name" value="Topo_IIA_A_a_sf"/>
</dbReference>
<dbReference type="GO" id="GO:0034335">
    <property type="term" value="F:DNA negative supercoiling activity"/>
    <property type="evidence" value="ECO:0007669"/>
    <property type="project" value="UniProtKB-ARBA"/>
</dbReference>
<dbReference type="GO" id="GO:0005524">
    <property type="term" value="F:ATP binding"/>
    <property type="evidence" value="ECO:0007669"/>
    <property type="project" value="InterPro"/>
</dbReference>
<dbReference type="CDD" id="cd00187">
    <property type="entry name" value="TOP4c"/>
    <property type="match status" value="1"/>
</dbReference>
<comment type="similarity">
    <text evidence="2">Belongs to the type II topoisomerase GyrA/ParC subunit family.</text>
</comment>
<dbReference type="FunFam" id="1.10.268.10:FF:000001">
    <property type="entry name" value="DNA gyrase subunit A"/>
    <property type="match status" value="1"/>
</dbReference>
<dbReference type="SMART" id="SM00434">
    <property type="entry name" value="TOP4c"/>
    <property type="match status" value="1"/>
</dbReference>
<accession>A0AB34WYX4</accession>
<organism evidence="11 12">
    <name type="scientific">Varibaculum cambriense</name>
    <dbReference type="NCBI Taxonomy" id="184870"/>
    <lineage>
        <taxon>Bacteria</taxon>
        <taxon>Bacillati</taxon>
        <taxon>Actinomycetota</taxon>
        <taxon>Actinomycetes</taxon>
        <taxon>Actinomycetales</taxon>
        <taxon>Actinomycetaceae</taxon>
        <taxon>Varibaculum</taxon>
    </lineage>
</organism>
<feature type="compositionally biased region" description="Basic and acidic residues" evidence="9">
    <location>
        <begin position="1"/>
        <end position="10"/>
    </location>
</feature>